<dbReference type="OrthoDB" id="6115049at2759"/>
<organism evidence="1 2">
    <name type="scientific">Mytilus coruscus</name>
    <name type="common">Sea mussel</name>
    <dbReference type="NCBI Taxonomy" id="42192"/>
    <lineage>
        <taxon>Eukaryota</taxon>
        <taxon>Metazoa</taxon>
        <taxon>Spiralia</taxon>
        <taxon>Lophotrochozoa</taxon>
        <taxon>Mollusca</taxon>
        <taxon>Bivalvia</taxon>
        <taxon>Autobranchia</taxon>
        <taxon>Pteriomorphia</taxon>
        <taxon>Mytilida</taxon>
        <taxon>Mytiloidea</taxon>
        <taxon>Mytilidae</taxon>
        <taxon>Mytilinae</taxon>
        <taxon>Mytilus</taxon>
    </lineage>
</organism>
<protein>
    <submittedName>
        <fullName evidence="1">TRIM71</fullName>
        <ecNumber evidence="1">2.3.2.27</ecNumber>
    </submittedName>
</protein>
<sequence length="298" mass="33144">MPKQQHKLKFEISIERVYKTDLNSIQYIAICSDGSMWMGDATRSKLQHVKCKENKTKVITSLNTEVFGIAKNHSNNFLVATNSTKLKLINTMTGQITDSMYDVKPFTPTSVHVTNDHRVMIGAVTPANHVPATGRRVVIVLDQNGKQLSEYELDNHNKHLFALPIFITSTSHGNICVVDWSDTDDRGRIIVFAPGGDILGNYTGHPDVNTEKDPFKPVGILTTPSDNIVVTDLNNHHLHILTNIGQSITYYNLYDIGIIYPISLALSTSGTIYLGCVNKLGNAETTKAKLYELYYSGF</sequence>
<keyword evidence="1" id="KW-0808">Transferase</keyword>
<accession>A0A6J8AA48</accession>
<evidence type="ECO:0000313" key="1">
    <source>
        <dbReference type="EMBL" id="CAC5364910.1"/>
    </source>
</evidence>
<dbReference type="SUPFAM" id="SSF101898">
    <property type="entry name" value="NHL repeat"/>
    <property type="match status" value="1"/>
</dbReference>
<keyword evidence="1" id="KW-0012">Acyltransferase</keyword>
<dbReference type="InterPro" id="IPR011042">
    <property type="entry name" value="6-blade_b-propeller_TolB-like"/>
</dbReference>
<reference evidence="1 2" key="1">
    <citation type="submission" date="2020-06" db="EMBL/GenBank/DDBJ databases">
        <authorList>
            <person name="Li R."/>
            <person name="Bekaert M."/>
        </authorList>
    </citation>
    <scope>NUCLEOTIDE SEQUENCE [LARGE SCALE GENOMIC DNA]</scope>
    <source>
        <strain evidence="2">wild</strain>
    </source>
</reference>
<dbReference type="GO" id="GO:0061630">
    <property type="term" value="F:ubiquitin protein ligase activity"/>
    <property type="evidence" value="ECO:0007669"/>
    <property type="project" value="UniProtKB-EC"/>
</dbReference>
<gene>
    <name evidence="1" type="ORF">MCOR_5788</name>
</gene>
<dbReference type="EC" id="2.3.2.27" evidence="1"/>
<dbReference type="AlphaFoldDB" id="A0A6J8AA48"/>
<name>A0A6J8AA48_MYTCO</name>
<evidence type="ECO:0000313" key="2">
    <source>
        <dbReference type="Proteomes" id="UP000507470"/>
    </source>
</evidence>
<proteinExistence type="predicted"/>
<dbReference type="Gene3D" id="2.120.10.30">
    <property type="entry name" value="TolB, C-terminal domain"/>
    <property type="match status" value="1"/>
</dbReference>
<keyword evidence="2" id="KW-1185">Reference proteome</keyword>
<dbReference type="EMBL" id="CACVKT020001087">
    <property type="protein sequence ID" value="CAC5364910.1"/>
    <property type="molecule type" value="Genomic_DNA"/>
</dbReference>
<dbReference type="Proteomes" id="UP000507470">
    <property type="component" value="Unassembled WGS sequence"/>
</dbReference>